<organism evidence="2 3">
    <name type="scientific">Gilliamella apicola</name>
    <dbReference type="NCBI Taxonomy" id="1196095"/>
    <lineage>
        <taxon>Bacteria</taxon>
        <taxon>Pseudomonadati</taxon>
        <taxon>Pseudomonadota</taxon>
        <taxon>Gammaproteobacteria</taxon>
        <taxon>Orbales</taxon>
        <taxon>Orbaceae</taxon>
        <taxon>Gilliamella</taxon>
    </lineage>
</organism>
<protein>
    <submittedName>
        <fullName evidence="2">Uncharacterized protein</fullName>
    </submittedName>
</protein>
<comment type="caution">
    <text evidence="2">The sequence shown here is derived from an EMBL/GenBank/DDBJ whole genome shotgun (WGS) entry which is preliminary data.</text>
</comment>
<feature type="transmembrane region" description="Helical" evidence="1">
    <location>
        <begin position="6"/>
        <end position="27"/>
    </location>
</feature>
<proteinExistence type="predicted"/>
<keyword evidence="3" id="KW-1185">Reference proteome</keyword>
<dbReference type="Proteomes" id="UP000247932">
    <property type="component" value="Unassembled WGS sequence"/>
</dbReference>
<evidence type="ECO:0000256" key="1">
    <source>
        <dbReference type="SAM" id="Phobius"/>
    </source>
</evidence>
<keyword evidence="1" id="KW-1133">Transmembrane helix</keyword>
<reference evidence="2 3" key="1">
    <citation type="submission" date="2018-05" db="EMBL/GenBank/DDBJ databases">
        <title>Reference genomes for bee gut microbiota database.</title>
        <authorList>
            <person name="Ellegaard K.M."/>
        </authorList>
    </citation>
    <scope>NUCLEOTIDE SEQUENCE [LARGE SCALE GENOMIC DNA]</scope>
    <source>
        <strain evidence="2 3">ESL0182</strain>
    </source>
</reference>
<keyword evidence="1" id="KW-0812">Transmembrane</keyword>
<accession>A0A2V4E5J9</accession>
<dbReference type="RefSeq" id="WP_110433694.1">
    <property type="nucleotide sequence ID" value="NZ_QGLR01000010.1"/>
</dbReference>
<name>A0A2V4E5J9_9GAMM</name>
<keyword evidence="1" id="KW-0472">Membrane</keyword>
<evidence type="ECO:0000313" key="3">
    <source>
        <dbReference type="Proteomes" id="UP000247932"/>
    </source>
</evidence>
<dbReference type="EMBL" id="QGLR01000010">
    <property type="protein sequence ID" value="PXZ07109.1"/>
    <property type="molecule type" value="Genomic_DNA"/>
</dbReference>
<gene>
    <name evidence="2" type="ORF">DKK70_08955</name>
</gene>
<dbReference type="AlphaFoldDB" id="A0A2V4E5J9"/>
<evidence type="ECO:0000313" key="2">
    <source>
        <dbReference type="EMBL" id="PXZ07109.1"/>
    </source>
</evidence>
<sequence>MTYINLLKIFILSIAIVFSSIVAANIGRDVEKENKKKILKEIVTTGFEKIDPNYEDWNIKHYIEVDEYLQFITPFEQGNKLANYSFRQEQVMQLLKKALAKTDVHLKLEFEGSRRLKPVLIGILGTEPEVIENRNDAIIHHYKIILTDDNNNILGETEISVTINESKNIKQAYLRTEQELLEYLESRNSFPMPLFEKMDNLGTFSAKSTYLSGNFVWIYKNVMIVVEMSMMEGISLQIAHAFQQELENQVESEIN</sequence>